<accession>A0A0M3JMW5</accession>
<reference evidence="3" key="1">
    <citation type="submission" date="2017-02" db="UniProtKB">
        <authorList>
            <consortium name="WormBaseParasite"/>
        </authorList>
    </citation>
    <scope>IDENTIFICATION</scope>
</reference>
<gene>
    <name evidence="1" type="ORF">ASIM_LOCUS8739</name>
</gene>
<dbReference type="EMBL" id="UYRR01024604">
    <property type="protein sequence ID" value="VDK34015.1"/>
    <property type="molecule type" value="Genomic_DNA"/>
</dbReference>
<proteinExistence type="predicted"/>
<keyword evidence="2" id="KW-1185">Reference proteome</keyword>
<evidence type="ECO:0000313" key="2">
    <source>
        <dbReference type="Proteomes" id="UP000267096"/>
    </source>
</evidence>
<dbReference type="AlphaFoldDB" id="A0A0M3JMW5"/>
<evidence type="ECO:0000313" key="1">
    <source>
        <dbReference type="EMBL" id="VDK34015.1"/>
    </source>
</evidence>
<reference evidence="1 2" key="2">
    <citation type="submission" date="2018-11" db="EMBL/GenBank/DDBJ databases">
        <authorList>
            <consortium name="Pathogen Informatics"/>
        </authorList>
    </citation>
    <scope>NUCLEOTIDE SEQUENCE [LARGE SCALE GENOMIC DNA]</scope>
</reference>
<sequence length="56" mass="5488">MPGTQPVLTPPQPNMVANAMMRTAVAPHPVQGGFPPGGPVAAAAIASQAPQMGSIA</sequence>
<dbReference type="WBParaSite" id="ASIM_0000900401-mRNA-1">
    <property type="protein sequence ID" value="ASIM_0000900401-mRNA-1"/>
    <property type="gene ID" value="ASIM_0000900401"/>
</dbReference>
<name>A0A0M3JMW5_ANISI</name>
<organism evidence="3">
    <name type="scientific">Anisakis simplex</name>
    <name type="common">Herring worm</name>
    <dbReference type="NCBI Taxonomy" id="6269"/>
    <lineage>
        <taxon>Eukaryota</taxon>
        <taxon>Metazoa</taxon>
        <taxon>Ecdysozoa</taxon>
        <taxon>Nematoda</taxon>
        <taxon>Chromadorea</taxon>
        <taxon>Rhabditida</taxon>
        <taxon>Spirurina</taxon>
        <taxon>Ascaridomorpha</taxon>
        <taxon>Ascaridoidea</taxon>
        <taxon>Anisakidae</taxon>
        <taxon>Anisakis</taxon>
        <taxon>Anisakis simplex complex</taxon>
    </lineage>
</organism>
<dbReference type="Proteomes" id="UP000267096">
    <property type="component" value="Unassembled WGS sequence"/>
</dbReference>
<evidence type="ECO:0000313" key="3">
    <source>
        <dbReference type="WBParaSite" id="ASIM_0000900401-mRNA-1"/>
    </source>
</evidence>
<protein>
    <submittedName>
        <fullName evidence="3">PKNX2 protein</fullName>
    </submittedName>
</protein>